<evidence type="ECO:0000313" key="2">
    <source>
        <dbReference type="Proteomes" id="UP001172155"/>
    </source>
</evidence>
<gene>
    <name evidence="1" type="ORF">B0T18DRAFT_457085</name>
</gene>
<sequence length="195" mass="22495">MTEFPFSSESVAQLRVVFQALREHHTWLVGKDEVTAKHIREQLEAKNLGRLTETWDKNCADNPSLVEKIPYCYILEVEETLIPGLWANRDDASSCQNGERPVDDPRNLQHLDIPKLIAKARRKVMDLFKPAPPTKLEDYREMHITEFLDATENAITKAQDQKVMELMDRRNREVKRWQRTPGVVSAEEIGTSDAP</sequence>
<evidence type="ECO:0000313" key="1">
    <source>
        <dbReference type="EMBL" id="KAK0751386.1"/>
    </source>
</evidence>
<dbReference type="EMBL" id="JAUKUD010000002">
    <property type="protein sequence ID" value="KAK0751386.1"/>
    <property type="molecule type" value="Genomic_DNA"/>
</dbReference>
<accession>A0AA40F5U2</accession>
<dbReference type="AlphaFoldDB" id="A0AA40F5U2"/>
<comment type="caution">
    <text evidence="1">The sequence shown here is derived from an EMBL/GenBank/DDBJ whole genome shotgun (WGS) entry which is preliminary data.</text>
</comment>
<dbReference type="Proteomes" id="UP001172155">
    <property type="component" value="Unassembled WGS sequence"/>
</dbReference>
<reference evidence="1" key="1">
    <citation type="submission" date="2023-06" db="EMBL/GenBank/DDBJ databases">
        <title>Genome-scale phylogeny and comparative genomics of the fungal order Sordariales.</title>
        <authorList>
            <consortium name="Lawrence Berkeley National Laboratory"/>
            <person name="Hensen N."/>
            <person name="Bonometti L."/>
            <person name="Westerberg I."/>
            <person name="Brannstrom I.O."/>
            <person name="Guillou S."/>
            <person name="Cros-Aarteil S."/>
            <person name="Calhoun S."/>
            <person name="Haridas S."/>
            <person name="Kuo A."/>
            <person name="Mondo S."/>
            <person name="Pangilinan J."/>
            <person name="Riley R."/>
            <person name="LaButti K."/>
            <person name="Andreopoulos B."/>
            <person name="Lipzen A."/>
            <person name="Chen C."/>
            <person name="Yanf M."/>
            <person name="Daum C."/>
            <person name="Ng V."/>
            <person name="Clum A."/>
            <person name="Steindorff A."/>
            <person name="Ohm R."/>
            <person name="Martin F."/>
            <person name="Silar P."/>
            <person name="Natvig D."/>
            <person name="Lalanne C."/>
            <person name="Gautier V."/>
            <person name="Ament-velasquez S.L."/>
            <person name="Kruys A."/>
            <person name="Hutchinson M.I."/>
            <person name="Powell A.J."/>
            <person name="Barry K."/>
            <person name="Miller A.N."/>
            <person name="Grigoriev I.V."/>
            <person name="Debuchy R."/>
            <person name="Gladieux P."/>
            <person name="Thoren M.H."/>
            <person name="Johannesson H."/>
        </authorList>
    </citation>
    <scope>NUCLEOTIDE SEQUENCE</scope>
    <source>
        <strain evidence="1">SMH3187-1</strain>
    </source>
</reference>
<name>A0AA40F5U2_9PEZI</name>
<proteinExistence type="predicted"/>
<organism evidence="1 2">
    <name type="scientific">Schizothecium vesticola</name>
    <dbReference type="NCBI Taxonomy" id="314040"/>
    <lineage>
        <taxon>Eukaryota</taxon>
        <taxon>Fungi</taxon>
        <taxon>Dikarya</taxon>
        <taxon>Ascomycota</taxon>
        <taxon>Pezizomycotina</taxon>
        <taxon>Sordariomycetes</taxon>
        <taxon>Sordariomycetidae</taxon>
        <taxon>Sordariales</taxon>
        <taxon>Schizotheciaceae</taxon>
        <taxon>Schizothecium</taxon>
    </lineage>
</organism>
<protein>
    <submittedName>
        <fullName evidence="1">Uncharacterized protein</fullName>
    </submittedName>
</protein>
<keyword evidence="2" id="KW-1185">Reference proteome</keyword>